<evidence type="ECO:0000313" key="3">
    <source>
        <dbReference type="Proteomes" id="UP001567537"/>
    </source>
</evidence>
<sequence length="102" mass="10495">MINETEDSTWSSHSPEREEIRRVTATIATIFFTLLAGIITAPSASAAGYGCSGSQIGIEQELMVFLLDRVADVAGGEVAADDVGLLLASAQEAAGPVGEIVG</sequence>
<dbReference type="EMBL" id="JAHWZY010000014">
    <property type="protein sequence ID" value="MEZ3180100.1"/>
    <property type="molecule type" value="Genomic_DNA"/>
</dbReference>
<evidence type="ECO:0000256" key="1">
    <source>
        <dbReference type="SAM" id="Phobius"/>
    </source>
</evidence>
<dbReference type="Proteomes" id="UP001567537">
    <property type="component" value="Unassembled WGS sequence"/>
</dbReference>
<organism evidence="2 3">
    <name type="scientific">Streptomyces pimonensis</name>
    <dbReference type="NCBI Taxonomy" id="2860288"/>
    <lineage>
        <taxon>Bacteria</taxon>
        <taxon>Bacillati</taxon>
        <taxon>Actinomycetota</taxon>
        <taxon>Actinomycetes</taxon>
        <taxon>Kitasatosporales</taxon>
        <taxon>Streptomycetaceae</taxon>
        <taxon>Streptomyces</taxon>
    </lineage>
</organism>
<keyword evidence="3" id="KW-1185">Reference proteome</keyword>
<keyword evidence="1" id="KW-0812">Transmembrane</keyword>
<evidence type="ECO:0000313" key="2">
    <source>
        <dbReference type="EMBL" id="MEZ3180100.1"/>
    </source>
</evidence>
<feature type="transmembrane region" description="Helical" evidence="1">
    <location>
        <begin position="20"/>
        <end position="39"/>
    </location>
</feature>
<proteinExistence type="predicted"/>
<keyword evidence="1" id="KW-0472">Membrane</keyword>
<comment type="caution">
    <text evidence="2">The sequence shown here is derived from an EMBL/GenBank/DDBJ whole genome shotgun (WGS) entry which is preliminary data.</text>
</comment>
<protein>
    <submittedName>
        <fullName evidence="2">Uncharacterized protein</fullName>
    </submittedName>
</protein>
<dbReference type="RefSeq" id="WP_371238650.1">
    <property type="nucleotide sequence ID" value="NZ_JAHWZY010000014.1"/>
</dbReference>
<keyword evidence="1" id="KW-1133">Transmembrane helix</keyword>
<accession>A0ABV4J3V2</accession>
<name>A0ABV4J3V2_9ACTN</name>
<reference evidence="2 3" key="1">
    <citation type="journal article" date="2021" name="Res Sq">
        <title>Streptomyces Pimoensis sp. nov., Isolated From the Taklimakan Desert in Xinjiang, China.</title>
        <authorList>
            <person name="Zhang P."/>
            <person name="Luo X."/>
            <person name="Luo X."/>
            <person name="Liu Z."/>
            <person name="Xia Z."/>
            <person name="Wan C."/>
            <person name="zhang L."/>
        </authorList>
    </citation>
    <scope>NUCLEOTIDE SEQUENCE [LARGE SCALE GENOMIC DNA]</scope>
    <source>
        <strain evidence="2 3">TRM75549</strain>
    </source>
</reference>
<gene>
    <name evidence="2" type="ORF">KYY02_15820</name>
</gene>